<dbReference type="PRINTS" id="PR00377">
    <property type="entry name" value="IMPHPHTASES"/>
</dbReference>
<keyword evidence="5" id="KW-1185">Reference proteome</keyword>
<dbReference type="SUPFAM" id="SSF56655">
    <property type="entry name" value="Carbohydrate phosphatase"/>
    <property type="match status" value="1"/>
</dbReference>
<organism evidence="4 5">
    <name type="scientific">Nocardioides pinisoli</name>
    <dbReference type="NCBI Taxonomy" id="2950279"/>
    <lineage>
        <taxon>Bacteria</taxon>
        <taxon>Bacillati</taxon>
        <taxon>Actinomycetota</taxon>
        <taxon>Actinomycetes</taxon>
        <taxon>Propionibacteriales</taxon>
        <taxon>Nocardioidaceae</taxon>
        <taxon>Nocardioides</taxon>
    </lineage>
</organism>
<protein>
    <submittedName>
        <fullName evidence="4">Inositol monophosphatase family protein</fullName>
    </submittedName>
</protein>
<keyword evidence="3" id="KW-0460">Magnesium</keyword>
<dbReference type="PROSITE" id="PS00629">
    <property type="entry name" value="IMP_1"/>
    <property type="match status" value="1"/>
</dbReference>
<dbReference type="Pfam" id="PF00459">
    <property type="entry name" value="Inositol_P"/>
    <property type="match status" value="1"/>
</dbReference>
<evidence type="ECO:0000313" key="4">
    <source>
        <dbReference type="EMBL" id="MCP3421303.1"/>
    </source>
</evidence>
<sequence>MEHPHLAADAALAADLVREAALLAARIRVEGLDVEHKTSASDIVTQADTAAERLIVQQLTAERPDDAIVGEEGTSRPGTSGRTWVIDPVDGTYNFSRGSDWWCTAIALHDEDDVLLGAVHHAASLRTWVGGPDLPSTCDGTPLAPLPDTPREARCAATYLHPPFFASEVGEAFARALGQVGTLRMFGSGTMDTMAIASGQWDVLFQHSVADWDRLPGAAIIRGAGGKSVVVRAAGVDWTVSGAPAAVADVRAALLDR</sequence>
<keyword evidence="1" id="KW-0479">Metal-binding</keyword>
<dbReference type="Gene3D" id="3.30.540.10">
    <property type="entry name" value="Fructose-1,6-Bisphosphatase, subunit A, domain 1"/>
    <property type="match status" value="1"/>
</dbReference>
<dbReference type="CDD" id="cd01637">
    <property type="entry name" value="IMPase_like"/>
    <property type="match status" value="1"/>
</dbReference>
<comment type="caution">
    <text evidence="4">The sequence shown here is derived from an EMBL/GenBank/DDBJ whole genome shotgun (WGS) entry which is preliminary data.</text>
</comment>
<proteinExistence type="predicted"/>
<dbReference type="InterPro" id="IPR000760">
    <property type="entry name" value="Inositol_monophosphatase-like"/>
</dbReference>
<gene>
    <name evidence="4" type="ORF">NCI01_05810</name>
</gene>
<dbReference type="EMBL" id="JANARS010000002">
    <property type="protein sequence ID" value="MCP3421303.1"/>
    <property type="molecule type" value="Genomic_DNA"/>
</dbReference>
<dbReference type="Proteomes" id="UP001204524">
    <property type="component" value="Unassembled WGS sequence"/>
</dbReference>
<accession>A0ABT1KU69</accession>
<reference evidence="4 5" key="1">
    <citation type="submission" date="2022-06" db="EMBL/GenBank/DDBJ databases">
        <authorList>
            <person name="So Y."/>
        </authorList>
    </citation>
    <scope>NUCLEOTIDE SEQUENCE [LARGE SCALE GENOMIC DNA]</scope>
    <source>
        <strain evidence="4 5">STR3</strain>
    </source>
</reference>
<evidence type="ECO:0000313" key="5">
    <source>
        <dbReference type="Proteomes" id="UP001204524"/>
    </source>
</evidence>
<name>A0ABT1KU69_9ACTN</name>
<evidence type="ECO:0000256" key="3">
    <source>
        <dbReference type="ARBA" id="ARBA00022842"/>
    </source>
</evidence>
<dbReference type="Gene3D" id="3.40.190.80">
    <property type="match status" value="1"/>
</dbReference>
<dbReference type="PANTHER" id="PTHR20854">
    <property type="entry name" value="INOSITOL MONOPHOSPHATASE"/>
    <property type="match status" value="1"/>
</dbReference>
<evidence type="ECO:0000256" key="2">
    <source>
        <dbReference type="ARBA" id="ARBA00022801"/>
    </source>
</evidence>
<dbReference type="InterPro" id="IPR020583">
    <property type="entry name" value="Inositol_monoP_metal-BS"/>
</dbReference>
<dbReference type="PANTHER" id="PTHR20854:SF4">
    <property type="entry name" value="INOSITOL-1-MONOPHOSPHATASE-RELATED"/>
    <property type="match status" value="1"/>
</dbReference>
<dbReference type="RefSeq" id="WP_254180524.1">
    <property type="nucleotide sequence ID" value="NZ_JANARS010000002.1"/>
</dbReference>
<evidence type="ECO:0000256" key="1">
    <source>
        <dbReference type="ARBA" id="ARBA00022723"/>
    </source>
</evidence>
<keyword evidence="2" id="KW-0378">Hydrolase</keyword>